<evidence type="ECO:0000256" key="1">
    <source>
        <dbReference type="SAM" id="Phobius"/>
    </source>
</evidence>
<evidence type="ECO:0000313" key="2">
    <source>
        <dbReference type="EMBL" id="ARP61793.1"/>
    </source>
</evidence>
<dbReference type="AlphaFoldDB" id="A0A1W6X013"/>
<proteinExistence type="predicted"/>
<sequence length="84" mass="9906">MNKFQTMKDLKEELRSNVLCSFLILMGAIISIIFGNLTKNLFDTNVSVWLYIIACYVVPFIFMILEFWLVVRTKRIVKEINNLQ</sequence>
<reference evidence="2 3" key="1">
    <citation type="submission" date="2017-04" db="EMBL/GenBank/DDBJ databases">
        <title>Complete Genome Sequence of Bacillus thuringiensis type Strain ATCC 10792.</title>
        <authorList>
            <person name="Oh D.-H."/>
            <person name="Park B.-J."/>
            <person name="Shuai W."/>
            <person name="Chelliah R."/>
        </authorList>
    </citation>
    <scope>NUCLEOTIDE SEQUENCE [LARGE SCALE GENOMIC DNA]</scope>
    <source>
        <strain evidence="2 3">ATCC 10792</strain>
        <plasmid evidence="2 3">poh4</plasmid>
    </source>
</reference>
<name>A0A1W6X013_BACTU</name>
<keyword evidence="1" id="KW-1133">Transmembrane helix</keyword>
<keyword evidence="1" id="KW-0812">Transmembrane</keyword>
<keyword evidence="1" id="KW-0472">Membrane</keyword>
<accession>A0A1W6X013</accession>
<keyword evidence="3" id="KW-1185">Reference proteome</keyword>
<dbReference type="GeneID" id="67469833"/>
<dbReference type="RefSeq" id="WP_001032088.1">
    <property type="nucleotide sequence ID" value="NZ_CP021065.1"/>
</dbReference>
<organism evidence="2 3">
    <name type="scientific">Bacillus thuringiensis</name>
    <dbReference type="NCBI Taxonomy" id="1428"/>
    <lineage>
        <taxon>Bacteria</taxon>
        <taxon>Bacillati</taxon>
        <taxon>Bacillota</taxon>
        <taxon>Bacilli</taxon>
        <taxon>Bacillales</taxon>
        <taxon>Bacillaceae</taxon>
        <taxon>Bacillus</taxon>
        <taxon>Bacillus cereus group</taxon>
    </lineage>
</organism>
<feature type="transmembrane region" description="Helical" evidence="1">
    <location>
        <begin position="49"/>
        <end position="71"/>
    </location>
</feature>
<dbReference type="EMBL" id="CP021065">
    <property type="protein sequence ID" value="ARP61793.1"/>
    <property type="molecule type" value="Genomic_DNA"/>
</dbReference>
<feature type="transmembrane region" description="Helical" evidence="1">
    <location>
        <begin position="16"/>
        <end position="37"/>
    </location>
</feature>
<keyword evidence="2" id="KW-0614">Plasmid</keyword>
<dbReference type="Proteomes" id="UP000194143">
    <property type="component" value="Plasmid poh4"/>
</dbReference>
<geneLocation type="plasmid" evidence="2 3">
    <name>poh4</name>
</geneLocation>
<evidence type="ECO:0000313" key="3">
    <source>
        <dbReference type="Proteomes" id="UP000194143"/>
    </source>
</evidence>
<gene>
    <name evidence="2" type="ORF">CAB88_32880</name>
</gene>
<protein>
    <submittedName>
        <fullName evidence="2">Uncharacterized protein</fullName>
    </submittedName>
</protein>